<name>A0A645INS3_9ZZZZ</name>
<dbReference type="EMBL" id="VSSQ01119657">
    <property type="protein sequence ID" value="MPN52995.1"/>
    <property type="molecule type" value="Genomic_DNA"/>
</dbReference>
<proteinExistence type="predicted"/>
<organism evidence="1">
    <name type="scientific">bioreactor metagenome</name>
    <dbReference type="NCBI Taxonomy" id="1076179"/>
    <lineage>
        <taxon>unclassified sequences</taxon>
        <taxon>metagenomes</taxon>
        <taxon>ecological metagenomes</taxon>
    </lineage>
</organism>
<protein>
    <submittedName>
        <fullName evidence="1">Uncharacterized protein</fullName>
    </submittedName>
</protein>
<accession>A0A645INS3</accession>
<gene>
    <name evidence="1" type="ORF">SDC9_200658</name>
</gene>
<dbReference type="AlphaFoldDB" id="A0A645INS3"/>
<comment type="caution">
    <text evidence="1">The sequence shown here is derived from an EMBL/GenBank/DDBJ whole genome shotgun (WGS) entry which is preliminary data.</text>
</comment>
<evidence type="ECO:0000313" key="1">
    <source>
        <dbReference type="EMBL" id="MPN52995.1"/>
    </source>
</evidence>
<reference evidence="1" key="1">
    <citation type="submission" date="2019-08" db="EMBL/GenBank/DDBJ databases">
        <authorList>
            <person name="Kucharzyk K."/>
            <person name="Murdoch R.W."/>
            <person name="Higgins S."/>
            <person name="Loffler F."/>
        </authorList>
    </citation>
    <scope>NUCLEOTIDE SEQUENCE</scope>
</reference>
<sequence>MPQLVCGGEETSMRMVALAQLQQFIAGRGAVVMDKYRNMIHVYQVVQIQIHIGHTAISTDYRAYFRF</sequence>